<protein>
    <submittedName>
        <fullName evidence="2">Uncharacterized protein</fullName>
    </submittedName>
</protein>
<accession>A0AA88W5G7</accession>
<keyword evidence="3" id="KW-1185">Reference proteome</keyword>
<dbReference type="AlphaFoldDB" id="A0AA88W5G7"/>
<sequence length="321" mass="36090">MTSCSSTIFGCLTMFMIEISRLTCSVIPTLINFSFPTTFMATLLPVCRLRAWYTLAKLPWPSTRPSSYLPCNTPFLSSSAMYLGAEPDNIRAEMVVVVVGLPVFDVFAPASPAVSGILGNANINVTFVMNHSDNGSYRIHSPTTTLKKGELHYRLNCKLVKTSYAYLTREIHELKDVVNTLQKTLDVVIQSASTNQPRLDSSDLRLRLISRSSYSRRYKSKTELTYQPEGKIMDHVIRNGSCYRCDPSVDGSTNSSPIPVDKPQGQHPSEARRHQGRIHHMTSKNHPRGQTSRKLSPSLDYKDYLPQRRTSNVLYQKPLRG</sequence>
<gene>
    <name evidence="2" type="ORF">RJ639_004463</name>
</gene>
<dbReference type="Proteomes" id="UP001188597">
    <property type="component" value="Unassembled WGS sequence"/>
</dbReference>
<proteinExistence type="predicted"/>
<feature type="region of interest" description="Disordered" evidence="1">
    <location>
        <begin position="247"/>
        <end position="321"/>
    </location>
</feature>
<feature type="compositionally biased region" description="Basic residues" evidence="1">
    <location>
        <begin position="274"/>
        <end position="287"/>
    </location>
</feature>
<name>A0AA88W5G7_9ASTE</name>
<organism evidence="2 3">
    <name type="scientific">Escallonia herrerae</name>
    <dbReference type="NCBI Taxonomy" id="1293975"/>
    <lineage>
        <taxon>Eukaryota</taxon>
        <taxon>Viridiplantae</taxon>
        <taxon>Streptophyta</taxon>
        <taxon>Embryophyta</taxon>
        <taxon>Tracheophyta</taxon>
        <taxon>Spermatophyta</taxon>
        <taxon>Magnoliopsida</taxon>
        <taxon>eudicotyledons</taxon>
        <taxon>Gunneridae</taxon>
        <taxon>Pentapetalae</taxon>
        <taxon>asterids</taxon>
        <taxon>campanulids</taxon>
        <taxon>Escalloniales</taxon>
        <taxon>Escalloniaceae</taxon>
        <taxon>Escallonia</taxon>
    </lineage>
</organism>
<evidence type="ECO:0000313" key="2">
    <source>
        <dbReference type="EMBL" id="KAK3019729.1"/>
    </source>
</evidence>
<dbReference type="EMBL" id="JAVXUP010000857">
    <property type="protein sequence ID" value="KAK3019729.1"/>
    <property type="molecule type" value="Genomic_DNA"/>
</dbReference>
<comment type="caution">
    <text evidence="2">The sequence shown here is derived from an EMBL/GenBank/DDBJ whole genome shotgun (WGS) entry which is preliminary data.</text>
</comment>
<evidence type="ECO:0000313" key="3">
    <source>
        <dbReference type="Proteomes" id="UP001188597"/>
    </source>
</evidence>
<evidence type="ECO:0000256" key="1">
    <source>
        <dbReference type="SAM" id="MobiDB-lite"/>
    </source>
</evidence>
<reference evidence="2" key="1">
    <citation type="submission" date="2022-12" db="EMBL/GenBank/DDBJ databases">
        <title>Draft genome assemblies for two species of Escallonia (Escalloniales).</title>
        <authorList>
            <person name="Chanderbali A."/>
            <person name="Dervinis C."/>
            <person name="Anghel I."/>
            <person name="Soltis D."/>
            <person name="Soltis P."/>
            <person name="Zapata F."/>
        </authorList>
    </citation>
    <scope>NUCLEOTIDE SEQUENCE</scope>
    <source>
        <strain evidence="2">UCBG64.0493</strain>
        <tissue evidence="2">Leaf</tissue>
    </source>
</reference>